<dbReference type="Proteomes" id="UP000188879">
    <property type="component" value="Unassembled WGS sequence"/>
</dbReference>
<dbReference type="EMBL" id="MLCO01000002">
    <property type="protein sequence ID" value="ONG59094.1"/>
    <property type="molecule type" value="Genomic_DNA"/>
</dbReference>
<keyword evidence="2" id="KW-1185">Reference proteome</keyword>
<organism evidence="1 2">
    <name type="scientific">Teichococcus deserti</name>
    <dbReference type="NCBI Taxonomy" id="1817963"/>
    <lineage>
        <taxon>Bacteria</taxon>
        <taxon>Pseudomonadati</taxon>
        <taxon>Pseudomonadota</taxon>
        <taxon>Alphaproteobacteria</taxon>
        <taxon>Acetobacterales</taxon>
        <taxon>Roseomonadaceae</taxon>
        <taxon>Roseomonas</taxon>
    </lineage>
</organism>
<accession>A0A1V2H8B5</accession>
<dbReference type="AlphaFoldDB" id="A0A1V2H8B5"/>
<sequence>MTILAITVWHQHPDRLFEQLQNYNQAFDGDVMHYVNINADFADSFAYATRKRGVDFSKIPNLRFVTPPQRTAWAVILHAYLQAVLQAMQDRVAFDYVYFHTSADLMIRRGAAQHIRQFDAGLGKSWRIPGKLQDGVLSFEREGSDQLEAIRQDPAMPAFMAANGFRSLYKCRAEGSFFRRALFFEAIAPMLTHWSLADMTRLPAVYPQEEYLLATCLEHYAQRNKITRTRHLVLTSKNEKQHASIEEIDEALKDSQIFGIKRFDQKSDTPARSHALGLVAAG</sequence>
<evidence type="ECO:0000313" key="2">
    <source>
        <dbReference type="Proteomes" id="UP000188879"/>
    </source>
</evidence>
<evidence type="ECO:0000313" key="1">
    <source>
        <dbReference type="EMBL" id="ONG59094.1"/>
    </source>
</evidence>
<proteinExistence type="predicted"/>
<evidence type="ECO:0008006" key="3">
    <source>
        <dbReference type="Google" id="ProtNLM"/>
    </source>
</evidence>
<comment type="caution">
    <text evidence="1">The sequence shown here is derived from an EMBL/GenBank/DDBJ whole genome shotgun (WGS) entry which is preliminary data.</text>
</comment>
<name>A0A1V2H8B5_9PROT</name>
<gene>
    <name evidence="1" type="ORF">BKE38_00430</name>
</gene>
<reference evidence="1 2" key="1">
    <citation type="submission" date="2016-10" db="EMBL/GenBank/DDBJ databases">
        <title>Draft Genome sequence of Roseomonas sp. strain M3.</title>
        <authorList>
            <person name="Subhash Y."/>
            <person name="Lee S."/>
        </authorList>
    </citation>
    <scope>NUCLEOTIDE SEQUENCE [LARGE SCALE GENOMIC DNA]</scope>
    <source>
        <strain evidence="1 2">M3</strain>
    </source>
</reference>
<protein>
    <recommendedName>
        <fullName evidence="3">Glycosyl transferase</fullName>
    </recommendedName>
</protein>